<accession>A0A1X7UU62</accession>
<dbReference type="PANTHER" id="PTHR31751:SF42">
    <property type="entry name" value="PROTEIN CBG10204"/>
    <property type="match status" value="1"/>
</dbReference>
<dbReference type="InParanoid" id="A0A1X7UU62"/>
<evidence type="ECO:0000313" key="1">
    <source>
        <dbReference type="EnsemblMetazoa" id="Aqu2.1.31313_001"/>
    </source>
</evidence>
<dbReference type="AlphaFoldDB" id="A0A1X7UU62"/>
<dbReference type="OMA" id="CASISCN"/>
<sequence length="105" mass="11827">MSAAILFNGCFPEQALRVFRTIGCASISCNSFYREQRQYLFPAIFQLWDIYQQSYFAQLAQEGQPLVLGGDGRADSPGHSAKYGSYSLMELNHNIVLDIQLVQVN</sequence>
<dbReference type="EnsemblMetazoa" id="Aqu2.1.31313_001">
    <property type="protein sequence ID" value="Aqu2.1.31313_001"/>
    <property type="gene ID" value="Aqu2.1.31313"/>
</dbReference>
<organism evidence="1">
    <name type="scientific">Amphimedon queenslandica</name>
    <name type="common">Sponge</name>
    <dbReference type="NCBI Taxonomy" id="400682"/>
    <lineage>
        <taxon>Eukaryota</taxon>
        <taxon>Metazoa</taxon>
        <taxon>Porifera</taxon>
        <taxon>Demospongiae</taxon>
        <taxon>Heteroscleromorpha</taxon>
        <taxon>Haplosclerida</taxon>
        <taxon>Niphatidae</taxon>
        <taxon>Amphimedon</taxon>
    </lineage>
</organism>
<reference evidence="1" key="1">
    <citation type="submission" date="2017-05" db="UniProtKB">
        <authorList>
            <consortium name="EnsemblMetazoa"/>
        </authorList>
    </citation>
    <scope>IDENTIFICATION</scope>
</reference>
<name>A0A1X7UU62_AMPQE</name>
<dbReference type="PANTHER" id="PTHR31751">
    <property type="entry name" value="SI:CH211-108C17.2-RELATED-RELATED"/>
    <property type="match status" value="1"/>
</dbReference>
<dbReference type="OrthoDB" id="6141328at2759"/>
<proteinExistence type="predicted"/>
<protein>
    <submittedName>
        <fullName evidence="1">Uncharacterized protein</fullName>
    </submittedName>
</protein>